<evidence type="ECO:0000313" key="1">
    <source>
        <dbReference type="EMBL" id="CAP25769.1"/>
    </source>
</evidence>
<dbReference type="Proteomes" id="UP000008549">
    <property type="component" value="Unassembled WGS sequence"/>
</dbReference>
<feature type="non-terminal residue" evidence="1">
    <location>
        <position position="192"/>
    </location>
</feature>
<dbReference type="CTD" id="8587550"/>
<name>A8WZF9_CAEBR</name>
<reference evidence="1 2" key="2">
    <citation type="journal article" date="2011" name="PLoS Genet.">
        <title>Caenorhabditis briggsae recombinant inbred line genotypes reveal inter-strain incompatibility and the evolution of recombination.</title>
        <authorList>
            <person name="Ross J.A."/>
            <person name="Koboldt D.C."/>
            <person name="Staisch J.E."/>
            <person name="Chamberlin H.M."/>
            <person name="Gupta B.P."/>
            <person name="Miller R.D."/>
            <person name="Baird S.E."/>
            <person name="Haag E.S."/>
        </authorList>
    </citation>
    <scope>NUCLEOTIDE SEQUENCE [LARGE SCALE GENOMIC DNA]</scope>
    <source>
        <strain evidence="1 2">AF16</strain>
    </source>
</reference>
<evidence type="ECO:0000313" key="2">
    <source>
        <dbReference type="Proteomes" id="UP000008549"/>
    </source>
</evidence>
<organism evidence="1 2">
    <name type="scientific">Caenorhabditis briggsae</name>
    <dbReference type="NCBI Taxonomy" id="6238"/>
    <lineage>
        <taxon>Eukaryota</taxon>
        <taxon>Metazoa</taxon>
        <taxon>Ecdysozoa</taxon>
        <taxon>Nematoda</taxon>
        <taxon>Chromadorea</taxon>
        <taxon>Rhabditida</taxon>
        <taxon>Rhabditina</taxon>
        <taxon>Rhabditomorpha</taxon>
        <taxon>Rhabditoidea</taxon>
        <taxon>Rhabditidae</taxon>
        <taxon>Peloderinae</taxon>
        <taxon>Caenorhabditis</taxon>
    </lineage>
</organism>
<dbReference type="KEGG" id="cbr:CBG_05233"/>
<dbReference type="RefSeq" id="XP_002645551.1">
    <property type="nucleotide sequence ID" value="XM_002645505.1"/>
</dbReference>
<dbReference type="AlphaFoldDB" id="A8WZF9"/>
<dbReference type="GeneID" id="8587550"/>
<feature type="non-terminal residue" evidence="1">
    <location>
        <position position="1"/>
    </location>
</feature>
<proteinExistence type="predicted"/>
<keyword evidence="2" id="KW-1185">Reference proteome</keyword>
<protein>
    <submittedName>
        <fullName evidence="1">Protein CBG05233</fullName>
    </submittedName>
</protein>
<dbReference type="WormBase" id="CBG05233">
    <property type="protein sequence ID" value="CBP15304"/>
    <property type="gene ID" value="WBGene00027739"/>
</dbReference>
<dbReference type="EMBL" id="HE601042">
    <property type="protein sequence ID" value="CAP25769.1"/>
    <property type="molecule type" value="Genomic_DNA"/>
</dbReference>
<evidence type="ECO:0000313" key="3">
    <source>
        <dbReference type="WormBase" id="CBG05233"/>
    </source>
</evidence>
<dbReference type="HOGENOM" id="CLU_1418385_0_0_1"/>
<reference evidence="1 2" key="1">
    <citation type="journal article" date="2003" name="PLoS Biol.">
        <title>The genome sequence of Caenorhabditis briggsae: a platform for comparative genomics.</title>
        <authorList>
            <person name="Stein L.D."/>
            <person name="Bao Z."/>
            <person name="Blasiar D."/>
            <person name="Blumenthal T."/>
            <person name="Brent M.R."/>
            <person name="Chen N."/>
            <person name="Chinwalla A."/>
            <person name="Clarke L."/>
            <person name="Clee C."/>
            <person name="Coghlan A."/>
            <person name="Coulson A."/>
            <person name="D'Eustachio P."/>
            <person name="Fitch D.H."/>
            <person name="Fulton L.A."/>
            <person name="Fulton R.E."/>
            <person name="Griffiths-Jones S."/>
            <person name="Harris T.W."/>
            <person name="Hillier L.W."/>
            <person name="Kamath R."/>
            <person name="Kuwabara P.E."/>
            <person name="Mardis E.R."/>
            <person name="Marra M.A."/>
            <person name="Miner T.L."/>
            <person name="Minx P."/>
            <person name="Mullikin J.C."/>
            <person name="Plumb R.W."/>
            <person name="Rogers J."/>
            <person name="Schein J.E."/>
            <person name="Sohrmann M."/>
            <person name="Spieth J."/>
            <person name="Stajich J.E."/>
            <person name="Wei C."/>
            <person name="Willey D."/>
            <person name="Wilson R.K."/>
            <person name="Durbin R."/>
            <person name="Waterston R.H."/>
        </authorList>
    </citation>
    <scope>NUCLEOTIDE SEQUENCE [LARGE SCALE GENOMIC DNA]</scope>
    <source>
        <strain evidence="1 2">AF16</strain>
    </source>
</reference>
<sequence length="192" mass="22488">KRFAFSPPLLVVQLEYSKRKEKRPFLIPFLFRLNCLLPPRETILLTVLPILLVVNEHKRKGRQEDKKKSGPCRVAFILQTIIGLCSALGSKRVSNCHCSSSSLPVTVAHTYLNRFMSLRFFFFFCTFCNIRQVLRGNSRRCSRKKEYETYQINKIQVNIFNVKCLGDIATRRQSLFSHIRHESQRHLQNLTI</sequence>
<accession>A8WZF9</accession>
<dbReference type="InParanoid" id="A8WZF9"/>
<gene>
    <name evidence="1 3" type="ORF">CBG05233</name>
    <name evidence="1" type="ORF">CBG_05233</name>
</gene>